<dbReference type="RefSeq" id="WP_007339647.1">
    <property type="nucleotide sequence ID" value="NZ_AMWG01000133.1"/>
</dbReference>
<accession>L7CA67</accession>
<feature type="region of interest" description="Disordered" evidence="1">
    <location>
        <begin position="79"/>
        <end position="101"/>
    </location>
</feature>
<dbReference type="EMBL" id="AMWG01000133">
    <property type="protein sequence ID" value="ELP31084.1"/>
    <property type="molecule type" value="Genomic_DNA"/>
</dbReference>
<dbReference type="Gene3D" id="3.30.700.10">
    <property type="entry name" value="Glycoprotein, Type 4 Pilin"/>
    <property type="match status" value="1"/>
</dbReference>
<evidence type="ECO:0000313" key="4">
    <source>
        <dbReference type="Proteomes" id="UP000010959"/>
    </source>
</evidence>
<dbReference type="PATRIC" id="fig|993516.3.peg.5332"/>
<reference evidence="3 4" key="1">
    <citation type="journal article" date="2013" name="Mar. Genomics">
        <title>Expression of sulfatases in Rhodopirellula baltica and the diversity of sulfatases in the genus Rhodopirellula.</title>
        <authorList>
            <person name="Wegner C.E."/>
            <person name="Richter-Heitmann T."/>
            <person name="Klindworth A."/>
            <person name="Klockow C."/>
            <person name="Richter M."/>
            <person name="Achstetter T."/>
            <person name="Glockner F.O."/>
            <person name="Harder J."/>
        </authorList>
    </citation>
    <scope>NUCLEOTIDE SEQUENCE [LARGE SCALE GENOMIC DNA]</scope>
    <source>
        <strain evidence="3 4">SWK14</strain>
    </source>
</reference>
<name>L7CA67_RHOBT</name>
<dbReference type="SUPFAM" id="SSF54523">
    <property type="entry name" value="Pili subunits"/>
    <property type="match status" value="1"/>
</dbReference>
<dbReference type="InterPro" id="IPR045584">
    <property type="entry name" value="Pilin-like"/>
</dbReference>
<dbReference type="InterPro" id="IPR013545">
    <property type="entry name" value="T2SS_protein-GspG_C"/>
</dbReference>
<dbReference type="Proteomes" id="UP000010959">
    <property type="component" value="Unassembled WGS sequence"/>
</dbReference>
<proteinExistence type="predicted"/>
<sequence length="101" mass="11166">MLINAVGCKDYDHELAQTNNLRAVSIACQLYHTSYGQYPDNLRDSDLAPLLDGDFAPLDDEWGNPLRYQGSDIGFTLTSLGPDGQLGTKDDIQLTHPEPEE</sequence>
<evidence type="ECO:0000256" key="1">
    <source>
        <dbReference type="SAM" id="MobiDB-lite"/>
    </source>
</evidence>
<gene>
    <name evidence="3" type="ORF">RBSWK_04992</name>
</gene>
<evidence type="ECO:0000313" key="3">
    <source>
        <dbReference type="EMBL" id="ELP31084.1"/>
    </source>
</evidence>
<organism evidence="3 4">
    <name type="scientific">Rhodopirellula baltica SWK14</name>
    <dbReference type="NCBI Taxonomy" id="993516"/>
    <lineage>
        <taxon>Bacteria</taxon>
        <taxon>Pseudomonadati</taxon>
        <taxon>Planctomycetota</taxon>
        <taxon>Planctomycetia</taxon>
        <taxon>Pirellulales</taxon>
        <taxon>Pirellulaceae</taxon>
        <taxon>Rhodopirellula</taxon>
    </lineage>
</organism>
<dbReference type="Pfam" id="PF08334">
    <property type="entry name" value="T2SSG"/>
    <property type="match status" value="1"/>
</dbReference>
<evidence type="ECO:0000259" key="2">
    <source>
        <dbReference type="Pfam" id="PF08334"/>
    </source>
</evidence>
<protein>
    <recommendedName>
        <fullName evidence="2">Type II secretion system protein GspG C-terminal domain-containing protein</fullName>
    </recommendedName>
</protein>
<dbReference type="AlphaFoldDB" id="L7CA67"/>
<feature type="domain" description="Type II secretion system protein GspG C-terminal" evidence="2">
    <location>
        <begin position="19"/>
        <end position="91"/>
    </location>
</feature>
<comment type="caution">
    <text evidence="3">The sequence shown here is derived from an EMBL/GenBank/DDBJ whole genome shotgun (WGS) entry which is preliminary data.</text>
</comment>